<gene>
    <name evidence="1" type="primary">ORF186381</name>
</gene>
<proteinExistence type="predicted"/>
<reference evidence="1" key="1">
    <citation type="submission" date="2014-12" db="EMBL/GenBank/DDBJ databases">
        <title>Insight into the proteome of Arion vulgaris.</title>
        <authorList>
            <person name="Aradska J."/>
            <person name="Bulat T."/>
            <person name="Smidak R."/>
            <person name="Sarate P."/>
            <person name="Gangsoo J."/>
            <person name="Sialana F."/>
            <person name="Bilban M."/>
            <person name="Lubec G."/>
        </authorList>
    </citation>
    <scope>NUCLEOTIDE SEQUENCE</scope>
    <source>
        <tissue evidence="1">Skin</tissue>
    </source>
</reference>
<accession>A0A0B7BGS8</accession>
<organism evidence="1">
    <name type="scientific">Arion vulgaris</name>
    <dbReference type="NCBI Taxonomy" id="1028688"/>
    <lineage>
        <taxon>Eukaryota</taxon>
        <taxon>Metazoa</taxon>
        <taxon>Spiralia</taxon>
        <taxon>Lophotrochozoa</taxon>
        <taxon>Mollusca</taxon>
        <taxon>Gastropoda</taxon>
        <taxon>Heterobranchia</taxon>
        <taxon>Euthyneura</taxon>
        <taxon>Panpulmonata</taxon>
        <taxon>Eupulmonata</taxon>
        <taxon>Stylommatophora</taxon>
        <taxon>Helicina</taxon>
        <taxon>Arionoidea</taxon>
        <taxon>Arionidae</taxon>
        <taxon>Arion</taxon>
    </lineage>
</organism>
<evidence type="ECO:0000313" key="1">
    <source>
        <dbReference type="EMBL" id="CEK92072.1"/>
    </source>
</evidence>
<protein>
    <submittedName>
        <fullName evidence="1">Uncharacterized protein</fullName>
    </submittedName>
</protein>
<dbReference type="EMBL" id="HACG01045207">
    <property type="protein sequence ID" value="CEK92072.1"/>
    <property type="molecule type" value="Transcribed_RNA"/>
</dbReference>
<sequence length="71" mass="7839">MARSLSTEMATHLLRSLENPGVSGKNAPVNRTDRLRFKPMTFGAHFSRLSLSHSDPLKGKMIDFIAPGFPV</sequence>
<name>A0A0B7BGS8_9EUPU</name>
<dbReference type="AlphaFoldDB" id="A0A0B7BGS8"/>